<proteinExistence type="predicted"/>
<gene>
    <name evidence="2" type="ORF">PV05_01081</name>
</gene>
<dbReference type="Proteomes" id="UP000054342">
    <property type="component" value="Unassembled WGS sequence"/>
</dbReference>
<feature type="compositionally biased region" description="Polar residues" evidence="1">
    <location>
        <begin position="51"/>
        <end position="60"/>
    </location>
</feature>
<keyword evidence="3" id="KW-1185">Reference proteome</keyword>
<dbReference type="GeneID" id="25322989"/>
<feature type="compositionally biased region" description="Low complexity" evidence="1">
    <location>
        <begin position="41"/>
        <end position="50"/>
    </location>
</feature>
<dbReference type="AlphaFoldDB" id="A0A0D2F1U2"/>
<feature type="compositionally biased region" description="Basic and acidic residues" evidence="1">
    <location>
        <begin position="16"/>
        <end position="25"/>
    </location>
</feature>
<name>A0A0D2F1U2_9EURO</name>
<accession>A0A0D2F1U2</accession>
<evidence type="ECO:0000313" key="2">
    <source>
        <dbReference type="EMBL" id="KIW60900.1"/>
    </source>
</evidence>
<reference evidence="2 3" key="1">
    <citation type="submission" date="2015-01" db="EMBL/GenBank/DDBJ databases">
        <title>The Genome Sequence of Exophiala xenobiotica CBS118157.</title>
        <authorList>
            <consortium name="The Broad Institute Genomics Platform"/>
            <person name="Cuomo C."/>
            <person name="de Hoog S."/>
            <person name="Gorbushina A."/>
            <person name="Stielow B."/>
            <person name="Teixiera M."/>
            <person name="Abouelleil A."/>
            <person name="Chapman S.B."/>
            <person name="Priest M."/>
            <person name="Young S.K."/>
            <person name="Wortman J."/>
            <person name="Nusbaum C."/>
            <person name="Birren B."/>
        </authorList>
    </citation>
    <scope>NUCLEOTIDE SEQUENCE [LARGE SCALE GENOMIC DNA]</scope>
    <source>
        <strain evidence="2 3">CBS 118157</strain>
    </source>
</reference>
<dbReference type="RefSeq" id="XP_013321484.1">
    <property type="nucleotide sequence ID" value="XM_013466030.1"/>
</dbReference>
<evidence type="ECO:0000256" key="1">
    <source>
        <dbReference type="SAM" id="MobiDB-lite"/>
    </source>
</evidence>
<feature type="region of interest" description="Disordered" evidence="1">
    <location>
        <begin position="16"/>
        <end position="60"/>
    </location>
</feature>
<dbReference type="HOGENOM" id="CLU_2960750_0_0_1"/>
<protein>
    <submittedName>
        <fullName evidence="2">Uncharacterized protein</fullName>
    </submittedName>
</protein>
<sequence>MPDFKDREQALENEYIRKREAEKAAAHKGQQGTQSMDKSGAPTTNPATTNSAQLANATLK</sequence>
<dbReference type="EMBL" id="KN847317">
    <property type="protein sequence ID" value="KIW60900.1"/>
    <property type="molecule type" value="Genomic_DNA"/>
</dbReference>
<evidence type="ECO:0000313" key="3">
    <source>
        <dbReference type="Proteomes" id="UP000054342"/>
    </source>
</evidence>
<organism evidence="2 3">
    <name type="scientific">Exophiala xenobiotica</name>
    <dbReference type="NCBI Taxonomy" id="348802"/>
    <lineage>
        <taxon>Eukaryota</taxon>
        <taxon>Fungi</taxon>
        <taxon>Dikarya</taxon>
        <taxon>Ascomycota</taxon>
        <taxon>Pezizomycotina</taxon>
        <taxon>Eurotiomycetes</taxon>
        <taxon>Chaetothyriomycetidae</taxon>
        <taxon>Chaetothyriales</taxon>
        <taxon>Herpotrichiellaceae</taxon>
        <taxon>Exophiala</taxon>
    </lineage>
</organism>